<feature type="compositionally biased region" description="Basic and acidic residues" evidence="1">
    <location>
        <begin position="91"/>
        <end position="106"/>
    </location>
</feature>
<dbReference type="OrthoDB" id="2666791at2"/>
<dbReference type="RefSeq" id="WP_144845436.1">
    <property type="nucleotide sequence ID" value="NZ_VNJI01000008.1"/>
</dbReference>
<accession>A0A559KE33</accession>
<dbReference type="EMBL" id="VNJI01000008">
    <property type="protein sequence ID" value="TVY10392.1"/>
    <property type="molecule type" value="Genomic_DNA"/>
</dbReference>
<proteinExistence type="predicted"/>
<feature type="compositionally biased region" description="Low complexity" evidence="1">
    <location>
        <begin position="112"/>
        <end position="123"/>
    </location>
</feature>
<reference evidence="2 3" key="1">
    <citation type="submission" date="2019-07" db="EMBL/GenBank/DDBJ databases">
        <authorList>
            <person name="Kim J."/>
        </authorList>
    </citation>
    <scope>NUCLEOTIDE SEQUENCE [LARGE SCALE GENOMIC DNA]</scope>
    <source>
        <strain evidence="2 3">JC52</strain>
    </source>
</reference>
<organism evidence="2 3">
    <name type="scientific">Paenibacillus cremeus</name>
    <dbReference type="NCBI Taxonomy" id="2163881"/>
    <lineage>
        <taxon>Bacteria</taxon>
        <taxon>Bacillati</taxon>
        <taxon>Bacillota</taxon>
        <taxon>Bacilli</taxon>
        <taxon>Bacillales</taxon>
        <taxon>Paenibacillaceae</taxon>
        <taxon>Paenibacillus</taxon>
    </lineage>
</organism>
<feature type="compositionally biased region" description="Low complexity" evidence="1">
    <location>
        <begin position="64"/>
        <end position="83"/>
    </location>
</feature>
<name>A0A559KE33_9BACL</name>
<protein>
    <submittedName>
        <fullName evidence="2">Uncharacterized protein</fullName>
    </submittedName>
</protein>
<dbReference type="Proteomes" id="UP000317036">
    <property type="component" value="Unassembled WGS sequence"/>
</dbReference>
<dbReference type="AlphaFoldDB" id="A0A559KE33"/>
<keyword evidence="3" id="KW-1185">Reference proteome</keyword>
<evidence type="ECO:0000256" key="1">
    <source>
        <dbReference type="SAM" id="MobiDB-lite"/>
    </source>
</evidence>
<gene>
    <name evidence="2" type="ORF">FPZ49_08315</name>
</gene>
<evidence type="ECO:0000313" key="2">
    <source>
        <dbReference type="EMBL" id="TVY10392.1"/>
    </source>
</evidence>
<comment type="caution">
    <text evidence="2">The sequence shown here is derived from an EMBL/GenBank/DDBJ whole genome shotgun (WGS) entry which is preliminary data.</text>
</comment>
<evidence type="ECO:0000313" key="3">
    <source>
        <dbReference type="Proteomes" id="UP000317036"/>
    </source>
</evidence>
<feature type="region of interest" description="Disordered" evidence="1">
    <location>
        <begin position="64"/>
        <end position="165"/>
    </location>
</feature>
<sequence>MKQISTRKRRRKGVLIAATVLVLFIGGAYLAWYESTTYVLKLMTGAGAEKASSFAIEAQAPASAGQQGAGADQTKAQPGAAVAVPPPQHGQAKEDGETAERSDSQPKQDVTASSQSPAKAAPKLPVAMEPSKPVEQQKGAGANSEPPKYEPNISTDKAKQVQDSATLSEKAQITTILLKKLNPSELQLFVKMASNGLSVEEKKEAKKIILQKLTEDEYNQLIAIAAKYGLSQGKSYQDSLKEK</sequence>